<keyword evidence="2" id="KW-1185">Reference proteome</keyword>
<gene>
    <name evidence="1" type="ORF">BTMF_LOCUS3203</name>
</gene>
<evidence type="ECO:0000313" key="2">
    <source>
        <dbReference type="Proteomes" id="UP000280834"/>
    </source>
</evidence>
<evidence type="ECO:0000313" key="3">
    <source>
        <dbReference type="WBParaSite" id="BTMF_0000390001-mRNA-1"/>
    </source>
</evidence>
<organism evidence="3">
    <name type="scientific">Brugia timori</name>
    <dbReference type="NCBI Taxonomy" id="42155"/>
    <lineage>
        <taxon>Eukaryota</taxon>
        <taxon>Metazoa</taxon>
        <taxon>Ecdysozoa</taxon>
        <taxon>Nematoda</taxon>
        <taxon>Chromadorea</taxon>
        <taxon>Rhabditida</taxon>
        <taxon>Spirurina</taxon>
        <taxon>Spiruromorpha</taxon>
        <taxon>Filarioidea</taxon>
        <taxon>Onchocercidae</taxon>
        <taxon>Brugia</taxon>
    </lineage>
</organism>
<reference evidence="3" key="1">
    <citation type="submission" date="2017-02" db="UniProtKB">
        <authorList>
            <consortium name="WormBaseParasite"/>
        </authorList>
    </citation>
    <scope>IDENTIFICATION</scope>
</reference>
<protein>
    <submittedName>
        <fullName evidence="3">Transposase</fullName>
    </submittedName>
</protein>
<dbReference type="AlphaFoldDB" id="A0A0R3QC20"/>
<proteinExistence type="predicted"/>
<reference evidence="1" key="2">
    <citation type="submission" date="2018-11" db="EMBL/GenBank/DDBJ databases">
        <authorList>
            <consortium name="Pathogen Informatics"/>
        </authorList>
    </citation>
    <scope>NUCLEOTIDE SEQUENCE [LARGE SCALE GENOMIC DNA]</scope>
</reference>
<dbReference type="Pfam" id="PF13148">
    <property type="entry name" value="DUF3987"/>
    <property type="match status" value="1"/>
</dbReference>
<name>A0A0R3QC20_9BILA</name>
<accession>A0A0R3QC20</accession>
<evidence type="ECO:0000313" key="1">
    <source>
        <dbReference type="EMBL" id="VDO14246.1"/>
    </source>
</evidence>
<sequence length="158" mass="17982">MQAPGEPLHGLGGYAAKIAERVSRYACIIHVFNDYPGLIGAETLYHAELSVQWHTRQFLNMLHLTSPQTQALQDGHHLGHLIWEAAQRGEMVRPADLSHICPVDWVRPRRNRALQVLCSTGQARIERWKQTRYVQLTSMPSLALNVESRDNKKPKKIS</sequence>
<dbReference type="Proteomes" id="UP000280834">
    <property type="component" value="Unassembled WGS sequence"/>
</dbReference>
<dbReference type="WBParaSite" id="BTMF_0000390001-mRNA-1">
    <property type="protein sequence ID" value="BTMF_0000390001-mRNA-1"/>
    <property type="gene ID" value="BTMF_0000390001"/>
</dbReference>
<dbReference type="EMBL" id="UZAG01002836">
    <property type="protein sequence ID" value="VDO14246.1"/>
    <property type="molecule type" value="Genomic_DNA"/>
</dbReference>
<dbReference type="InterPro" id="IPR025048">
    <property type="entry name" value="DUF3987"/>
</dbReference>